<gene>
    <name evidence="2" type="ORF">CNEO_42102</name>
</gene>
<dbReference type="EMBL" id="CAKJVE010000004">
    <property type="protein sequence ID" value="CAG9705839.1"/>
    <property type="molecule type" value="Genomic_DNA"/>
</dbReference>
<dbReference type="RefSeq" id="WP_210887768.1">
    <property type="nucleotide sequence ID" value="NZ_CAKJVE010000004.1"/>
</dbReference>
<comment type="caution">
    <text evidence="2">The sequence shown here is derived from an EMBL/GenBank/DDBJ whole genome shotgun (WGS) entry which is preliminary data.</text>
</comment>
<dbReference type="InterPro" id="IPR050336">
    <property type="entry name" value="Chromosome_partition/occlusion"/>
</dbReference>
<feature type="domain" description="ParB-like N-terminal" evidence="1">
    <location>
        <begin position="31"/>
        <end position="124"/>
    </location>
</feature>
<dbReference type="CDD" id="cd16406">
    <property type="entry name" value="ParB_N_like"/>
    <property type="match status" value="1"/>
</dbReference>
<dbReference type="SUPFAM" id="SSF110849">
    <property type="entry name" value="ParB/Sulfiredoxin"/>
    <property type="match status" value="1"/>
</dbReference>
<sequence length="347" mass="39716">MSKFNMMELLNNSSKDVDVKKKDKTIKFKTISISVNDLVPSKDNFYSTNEEGIKELKDSIEAFGLQQNLVVKKIDDDNYEIIAGHRRYLALKALADEGKEQFKYAPCKIETEEEDIRSKLILLITNSTARELTDWEKTQQAEKLRELLIEYKKQEKLTGRVREIVADILNVATSKIARMESISKNLSENLKEEFKENNINISTAYEASKLLEQQQEEVYEELKEKGNITIQDVKNKAEDKNVTDSVTKSKEENVSNLDTKNEENKNLATIDLDTGEVVEQKIPQYLNKTILDIIKDYKLDEMATFLCNKCTSLGGGKGCAGLCDLAIECNQENYHEICIKWLNSKIE</sequence>
<name>A0AA86MF97_9CLOT</name>
<evidence type="ECO:0000313" key="2">
    <source>
        <dbReference type="EMBL" id="CAG9705839.1"/>
    </source>
</evidence>
<dbReference type="Pfam" id="PF02195">
    <property type="entry name" value="ParB_N"/>
    <property type="match status" value="1"/>
</dbReference>
<accession>A0AA86MF97</accession>
<organism evidence="2 3">
    <name type="scientific">Clostridium neonatale</name>
    <dbReference type="NCBI Taxonomy" id="137838"/>
    <lineage>
        <taxon>Bacteria</taxon>
        <taxon>Bacillati</taxon>
        <taxon>Bacillota</taxon>
        <taxon>Clostridia</taxon>
        <taxon>Eubacteriales</taxon>
        <taxon>Clostridiaceae</taxon>
        <taxon>Clostridium</taxon>
    </lineage>
</organism>
<dbReference type="Proteomes" id="UP000789738">
    <property type="component" value="Unassembled WGS sequence"/>
</dbReference>
<reference evidence="2" key="1">
    <citation type="submission" date="2021-10" db="EMBL/GenBank/DDBJ databases">
        <authorList>
            <person name="Mesa V."/>
        </authorList>
    </citation>
    <scope>NUCLEOTIDE SEQUENCE</scope>
    <source>
        <strain evidence="2">CC3_PB</strain>
    </source>
</reference>
<dbReference type="AlphaFoldDB" id="A0AA86MF97"/>
<dbReference type="SMART" id="SM00470">
    <property type="entry name" value="ParB"/>
    <property type="match status" value="1"/>
</dbReference>
<dbReference type="GO" id="GO:0005694">
    <property type="term" value="C:chromosome"/>
    <property type="evidence" value="ECO:0007669"/>
    <property type="project" value="TreeGrafter"/>
</dbReference>
<dbReference type="InterPro" id="IPR003115">
    <property type="entry name" value="ParB_N"/>
</dbReference>
<evidence type="ECO:0000313" key="3">
    <source>
        <dbReference type="Proteomes" id="UP000789738"/>
    </source>
</evidence>
<dbReference type="InterPro" id="IPR036086">
    <property type="entry name" value="ParB/Sulfiredoxin_sf"/>
</dbReference>
<dbReference type="GO" id="GO:0007059">
    <property type="term" value="P:chromosome segregation"/>
    <property type="evidence" value="ECO:0007669"/>
    <property type="project" value="TreeGrafter"/>
</dbReference>
<proteinExistence type="predicted"/>
<evidence type="ECO:0000259" key="1">
    <source>
        <dbReference type="SMART" id="SM00470"/>
    </source>
</evidence>
<dbReference type="Gene3D" id="3.90.1530.10">
    <property type="entry name" value="Conserved hypothetical protein from pyrococcus furiosus pfu- 392566-001, ParB domain"/>
    <property type="match status" value="1"/>
</dbReference>
<dbReference type="PANTHER" id="PTHR33375:SF1">
    <property type="entry name" value="CHROMOSOME-PARTITIONING PROTEIN PARB-RELATED"/>
    <property type="match status" value="1"/>
</dbReference>
<dbReference type="PANTHER" id="PTHR33375">
    <property type="entry name" value="CHROMOSOME-PARTITIONING PROTEIN PARB-RELATED"/>
    <property type="match status" value="1"/>
</dbReference>
<dbReference type="Gene3D" id="1.10.10.2830">
    <property type="match status" value="1"/>
</dbReference>
<protein>
    <submittedName>
        <fullName evidence="2">ParB protein</fullName>
    </submittedName>
</protein>